<keyword evidence="6" id="KW-1185">Reference proteome</keyword>
<feature type="chain" id="PRO_5032872569" description="DUF1468 domain-containing protein" evidence="3">
    <location>
        <begin position="19"/>
        <end position="231"/>
    </location>
</feature>
<reference evidence="5 6" key="1">
    <citation type="submission" date="2020-01" db="EMBL/GenBank/DDBJ databases">
        <title>Whole genome sequence of Heliobacterium gestii DSM 11169.</title>
        <authorList>
            <person name="Kyndt J.A."/>
            <person name="Meyer T.E."/>
        </authorList>
    </citation>
    <scope>NUCLEOTIDE SEQUENCE [LARGE SCALE GENOMIC DNA]</scope>
    <source>
        <strain evidence="5 6">DSM 11169</strain>
    </source>
</reference>
<keyword evidence="2" id="KW-0812">Transmembrane</keyword>
<evidence type="ECO:0000313" key="6">
    <source>
        <dbReference type="Proteomes" id="UP000471031"/>
    </source>
</evidence>
<feature type="compositionally biased region" description="Basic and acidic residues" evidence="1">
    <location>
        <begin position="87"/>
        <end position="130"/>
    </location>
</feature>
<organism evidence="5 6">
    <name type="scientific">Heliomicrobium gestii</name>
    <name type="common">Heliobacterium gestii</name>
    <dbReference type="NCBI Taxonomy" id="2699"/>
    <lineage>
        <taxon>Bacteria</taxon>
        <taxon>Bacillati</taxon>
        <taxon>Bacillota</taxon>
        <taxon>Clostridia</taxon>
        <taxon>Eubacteriales</taxon>
        <taxon>Heliobacteriaceae</taxon>
        <taxon>Heliomicrobium</taxon>
    </lineage>
</organism>
<accession>A0A845LBH8</accession>
<feature type="transmembrane region" description="Helical" evidence="2">
    <location>
        <begin position="197"/>
        <end position="216"/>
    </location>
</feature>
<dbReference type="InterPro" id="IPR009936">
    <property type="entry name" value="DUF1468"/>
</dbReference>
<dbReference type="OrthoDB" id="1809436at2"/>
<feature type="signal peptide" evidence="3">
    <location>
        <begin position="1"/>
        <end position="18"/>
    </location>
</feature>
<evidence type="ECO:0000256" key="1">
    <source>
        <dbReference type="SAM" id="MobiDB-lite"/>
    </source>
</evidence>
<dbReference type="RefSeq" id="WP_161260604.1">
    <property type="nucleotide sequence ID" value="NZ_JAFBDC010000002.1"/>
</dbReference>
<feature type="region of interest" description="Disordered" evidence="1">
    <location>
        <begin position="69"/>
        <end position="146"/>
    </location>
</feature>
<name>A0A845LBH8_HELGE</name>
<gene>
    <name evidence="5" type="ORF">GTO89_03085</name>
</gene>
<proteinExistence type="predicted"/>
<feature type="domain" description="DUF1468" evidence="4">
    <location>
        <begin position="156"/>
        <end position="225"/>
    </location>
</feature>
<keyword evidence="2" id="KW-0472">Membrane</keyword>
<dbReference type="Proteomes" id="UP000471031">
    <property type="component" value="Unassembled WGS sequence"/>
</dbReference>
<keyword evidence="2" id="KW-1133">Transmembrane helix</keyword>
<dbReference type="Pfam" id="PF07331">
    <property type="entry name" value="TctB"/>
    <property type="match status" value="1"/>
</dbReference>
<keyword evidence="3" id="KW-0732">Signal</keyword>
<feature type="transmembrane region" description="Helical" evidence="2">
    <location>
        <begin position="156"/>
        <end position="177"/>
    </location>
</feature>
<evidence type="ECO:0000259" key="4">
    <source>
        <dbReference type="Pfam" id="PF07331"/>
    </source>
</evidence>
<evidence type="ECO:0000256" key="3">
    <source>
        <dbReference type="SAM" id="SignalP"/>
    </source>
</evidence>
<evidence type="ECO:0000313" key="5">
    <source>
        <dbReference type="EMBL" id="MZP42019.1"/>
    </source>
</evidence>
<evidence type="ECO:0000256" key="2">
    <source>
        <dbReference type="SAM" id="Phobius"/>
    </source>
</evidence>
<protein>
    <recommendedName>
        <fullName evidence="4">DUF1468 domain-containing protein</fullName>
    </recommendedName>
</protein>
<sequence>MASSVACFLLAVAAVVSAAAMPRGAVGAGMAPGVLPLWIGLLLAFLSLLLTARALKDYFASRGRIGQQEWGRERQWQQGGGLASQTQHHEGQELAATEREMQDRETKDHETKGRGTKGNDTKDNEKRDQETQAQEATYPNTSDSEMRGPIVSHGEFLAVAELFLLVAVYVLAMDVLGFGSATVGMVTLLTRRLGRYAWWRCVLYGALLGATTVLVFRELLALPLPVGWSGF</sequence>
<dbReference type="AlphaFoldDB" id="A0A845LBH8"/>
<dbReference type="EMBL" id="WXEX01000002">
    <property type="protein sequence ID" value="MZP42019.1"/>
    <property type="molecule type" value="Genomic_DNA"/>
</dbReference>
<feature type="compositionally biased region" description="Polar residues" evidence="1">
    <location>
        <begin position="131"/>
        <end position="143"/>
    </location>
</feature>
<feature type="transmembrane region" description="Helical" evidence="2">
    <location>
        <begin position="37"/>
        <end position="55"/>
    </location>
</feature>
<comment type="caution">
    <text evidence="5">The sequence shown here is derived from an EMBL/GenBank/DDBJ whole genome shotgun (WGS) entry which is preliminary data.</text>
</comment>